<dbReference type="NCBIfam" id="TIGR01022">
    <property type="entry name" value="rpmJ_bact"/>
    <property type="match status" value="1"/>
</dbReference>
<dbReference type="PANTHER" id="PTHR18804">
    <property type="entry name" value="RIBOSOMAL PROTEIN"/>
    <property type="match status" value="1"/>
</dbReference>
<dbReference type="InterPro" id="IPR052010">
    <property type="entry name" value="Ribosomal_LSU_bL36"/>
</dbReference>
<evidence type="ECO:0000313" key="6">
    <source>
        <dbReference type="Proteomes" id="UP001244341"/>
    </source>
</evidence>
<keyword evidence="3 4" id="KW-0687">Ribonucleoprotein</keyword>
<evidence type="ECO:0000256" key="4">
    <source>
        <dbReference type="RuleBase" id="RU000570"/>
    </source>
</evidence>
<dbReference type="InterPro" id="IPR000473">
    <property type="entry name" value="Ribosomal_bL36"/>
</dbReference>
<name>A0ABY8U9B0_TETOB</name>
<sequence>MKVRASVKRICEFCYVARRRGKLFVICKKNPKHKQRQLYHSVAAEAPAAATRSCTECLHLWQQPQVFSSPMRALLANRHTASIGELYWRVQQQAEQSQ</sequence>
<comment type="similarity">
    <text evidence="1 4">Belongs to the bacterial ribosomal protein bL36 family.</text>
</comment>
<evidence type="ECO:0000256" key="1">
    <source>
        <dbReference type="ARBA" id="ARBA00007645"/>
    </source>
</evidence>
<dbReference type="PANTHER" id="PTHR18804:SF16">
    <property type="entry name" value="RIBOSOMAL PROTEIN"/>
    <property type="match status" value="1"/>
</dbReference>
<evidence type="ECO:0000256" key="3">
    <source>
        <dbReference type="ARBA" id="ARBA00023274"/>
    </source>
</evidence>
<keyword evidence="2 4" id="KW-0689">Ribosomal protein</keyword>
<dbReference type="Proteomes" id="UP001244341">
    <property type="component" value="Chromosome 7b"/>
</dbReference>
<dbReference type="EMBL" id="CP126214">
    <property type="protein sequence ID" value="WIA16233.1"/>
    <property type="molecule type" value="Genomic_DNA"/>
</dbReference>
<evidence type="ECO:0000256" key="2">
    <source>
        <dbReference type="ARBA" id="ARBA00022980"/>
    </source>
</evidence>
<proteinExistence type="inferred from homology"/>
<organism evidence="5 6">
    <name type="scientific">Tetradesmus obliquus</name>
    <name type="common">Green alga</name>
    <name type="synonym">Acutodesmus obliquus</name>
    <dbReference type="NCBI Taxonomy" id="3088"/>
    <lineage>
        <taxon>Eukaryota</taxon>
        <taxon>Viridiplantae</taxon>
        <taxon>Chlorophyta</taxon>
        <taxon>core chlorophytes</taxon>
        <taxon>Chlorophyceae</taxon>
        <taxon>CS clade</taxon>
        <taxon>Sphaeropleales</taxon>
        <taxon>Scenedesmaceae</taxon>
        <taxon>Tetradesmus</taxon>
    </lineage>
</organism>
<dbReference type="InterPro" id="IPR035977">
    <property type="entry name" value="Ribosomal_bL36_sp"/>
</dbReference>
<accession>A0ABY8U9B0</accession>
<protein>
    <recommendedName>
        <fullName evidence="4">Ribosomal protein</fullName>
    </recommendedName>
</protein>
<gene>
    <name evidence="5" type="ORF">OEZ85_012944</name>
</gene>
<dbReference type="HAMAP" id="MF_00251">
    <property type="entry name" value="Ribosomal_bL36"/>
    <property type="match status" value="1"/>
</dbReference>
<dbReference type="Pfam" id="PF00444">
    <property type="entry name" value="Ribosomal_L36"/>
    <property type="match status" value="1"/>
</dbReference>
<dbReference type="SUPFAM" id="SSF57840">
    <property type="entry name" value="Ribosomal protein L36"/>
    <property type="match status" value="1"/>
</dbReference>
<reference evidence="5 6" key="1">
    <citation type="submission" date="2023-05" db="EMBL/GenBank/DDBJ databases">
        <title>A 100% complete, gapless, phased diploid assembly of the Scenedesmus obliquus UTEX 3031 genome.</title>
        <authorList>
            <person name="Biondi T.C."/>
            <person name="Hanschen E.R."/>
            <person name="Kwon T."/>
            <person name="Eng W."/>
            <person name="Kruse C.P.S."/>
            <person name="Koehler S.I."/>
            <person name="Kunde Y."/>
            <person name="Gleasner C.D."/>
            <person name="You Mak K.T."/>
            <person name="Polle J."/>
            <person name="Hovde B.T."/>
            <person name="Starkenburg S.R."/>
        </authorList>
    </citation>
    <scope>NUCLEOTIDE SEQUENCE [LARGE SCALE GENOMIC DNA]</scope>
    <source>
        <strain evidence="5 6">DOE0152z</strain>
    </source>
</reference>
<keyword evidence="6" id="KW-1185">Reference proteome</keyword>
<evidence type="ECO:0000313" key="5">
    <source>
        <dbReference type="EMBL" id="WIA16233.1"/>
    </source>
</evidence>